<keyword evidence="6" id="KW-0175">Coiled coil</keyword>
<dbReference type="GO" id="GO:0045132">
    <property type="term" value="P:meiotic chromosome segregation"/>
    <property type="evidence" value="ECO:0007669"/>
    <property type="project" value="InterPro"/>
</dbReference>
<dbReference type="PANTHER" id="PTHR21577:SF3">
    <property type="entry name" value="SHUGOSHIN 1-RELATED"/>
    <property type="match status" value="1"/>
</dbReference>
<name>A0A3Q3XGF8_MOLML</name>
<evidence type="ECO:0000256" key="8">
    <source>
        <dbReference type="ARBA" id="ARBA00023328"/>
    </source>
</evidence>
<organism evidence="11 12">
    <name type="scientific">Mola mola</name>
    <name type="common">Ocean sunfish</name>
    <name type="synonym">Tetraodon mola</name>
    <dbReference type="NCBI Taxonomy" id="94237"/>
    <lineage>
        <taxon>Eukaryota</taxon>
        <taxon>Metazoa</taxon>
        <taxon>Chordata</taxon>
        <taxon>Craniata</taxon>
        <taxon>Vertebrata</taxon>
        <taxon>Euteleostomi</taxon>
        <taxon>Actinopterygii</taxon>
        <taxon>Neopterygii</taxon>
        <taxon>Teleostei</taxon>
        <taxon>Neoteleostei</taxon>
        <taxon>Acanthomorphata</taxon>
        <taxon>Eupercaria</taxon>
        <taxon>Tetraodontiformes</taxon>
        <taxon>Molidae</taxon>
        <taxon>Mola</taxon>
    </lineage>
</organism>
<feature type="compositionally biased region" description="Basic and acidic residues" evidence="9">
    <location>
        <begin position="213"/>
        <end position="223"/>
    </location>
</feature>
<sequence length="632" mass="71168">MMRERVQKKSYHQSLEEIKEKMKEKRNTRLASVSAPRRGRARMINKSSGKDASDHPAHILKGVQLNNKSLALALQAEKEKVRQANAVILQLKREQQALFLHLLLLKKKLKEQESLSASVSEVHLGVPVDSNLSPVCAGTQTQTKYAHIILPSTVGVRRGRTDRRSRRRSVRVQEKKSLSEGAQTADLVALLASPISIDDRNPNPPQQGAEPDFGDHINTEDFQHSTPEPVPKKTIQQRPSKKQAQQQPRNKPEPAGHKPERGRKPDRVPLKKPWENPKPRARSKSRDRSARRAKAAARPSQENKLNTSFGFNDTFDFDCEETIHVTPFRVKAEDNKPATHISEETPRIGKAQTEPLPVVSKQNESVSSSLASESEDSLYVPQKSRWRQMSPQETKVVTTRSSRPSTVRRKEHIKPKPEISGFREDSSPKAIEPEKEDTHHFHSPDCSFSNSPDPAMLGQETHQERQTGLIETDSLLPVSPLVDAEMMRIDNVLSKFGESSGEAPLVPHQTPQRVKTCKKRETARQGLSLCDVTNLSPTAYRKFSCGGARPSETRCSTPDPARKRRCTMVVDYKEPTLNAKLRRGDKFTDLQFLRSPIFKQKSGSRKSGKKSRNSIDSQQSFKKYNESFVGCC</sequence>
<keyword evidence="3" id="KW-0158">Chromosome</keyword>
<feature type="region of interest" description="Disordered" evidence="9">
    <location>
        <begin position="1"/>
        <end position="41"/>
    </location>
</feature>
<keyword evidence="7" id="KW-0131">Cell cycle</keyword>
<dbReference type="STRING" id="94237.ENSMMOP00000025204"/>
<dbReference type="AlphaFoldDB" id="A0A3Q3XGF8"/>
<comment type="subcellular location">
    <subcellularLocation>
        <location evidence="1">Chromosome</location>
        <location evidence="1">Centromere</location>
    </subcellularLocation>
</comment>
<feature type="compositionally biased region" description="Basic residues" evidence="9">
    <location>
        <begin position="157"/>
        <end position="170"/>
    </location>
</feature>
<feature type="region of interest" description="Disordered" evidence="9">
    <location>
        <begin position="156"/>
        <end position="179"/>
    </location>
</feature>
<keyword evidence="5" id="KW-0159">Chromosome partition</keyword>
<feature type="region of interest" description="Disordered" evidence="9">
    <location>
        <begin position="195"/>
        <end position="309"/>
    </location>
</feature>
<accession>A0A3Q3XGF8</accession>
<dbReference type="PANTHER" id="PTHR21577">
    <property type="entry name" value="SHUGOSHIN"/>
    <property type="match status" value="1"/>
</dbReference>
<evidence type="ECO:0000256" key="6">
    <source>
        <dbReference type="ARBA" id="ARBA00023054"/>
    </source>
</evidence>
<dbReference type="Proteomes" id="UP000261620">
    <property type="component" value="Unplaced"/>
</dbReference>
<evidence type="ECO:0000256" key="3">
    <source>
        <dbReference type="ARBA" id="ARBA00022454"/>
    </source>
</evidence>
<reference evidence="11" key="2">
    <citation type="submission" date="2025-09" db="UniProtKB">
        <authorList>
            <consortium name="Ensembl"/>
        </authorList>
    </citation>
    <scope>IDENTIFICATION</scope>
</reference>
<feature type="region of interest" description="Disordered" evidence="9">
    <location>
        <begin position="598"/>
        <end position="618"/>
    </location>
</feature>
<evidence type="ECO:0000256" key="4">
    <source>
        <dbReference type="ARBA" id="ARBA00022618"/>
    </source>
</evidence>
<feature type="region of interest" description="Disordered" evidence="9">
    <location>
        <begin position="330"/>
        <end position="411"/>
    </location>
</feature>
<feature type="domain" description="Shugoshin C-terminal" evidence="10">
    <location>
        <begin position="562"/>
        <end position="583"/>
    </location>
</feature>
<feature type="compositionally biased region" description="Basic and acidic residues" evidence="9">
    <location>
        <begin position="250"/>
        <end position="290"/>
    </location>
</feature>
<protein>
    <recommendedName>
        <fullName evidence="10">Shugoshin C-terminal domain-containing protein</fullName>
    </recommendedName>
</protein>
<feature type="compositionally biased region" description="Low complexity" evidence="9">
    <location>
        <begin position="396"/>
        <end position="405"/>
    </location>
</feature>
<feature type="compositionally biased region" description="Basic and acidic residues" evidence="9">
    <location>
        <begin position="330"/>
        <end position="347"/>
    </location>
</feature>
<keyword evidence="12" id="KW-1185">Reference proteome</keyword>
<evidence type="ECO:0000259" key="10">
    <source>
        <dbReference type="Pfam" id="PF07557"/>
    </source>
</evidence>
<dbReference type="GO" id="GO:0005634">
    <property type="term" value="C:nucleus"/>
    <property type="evidence" value="ECO:0007669"/>
    <property type="project" value="InterPro"/>
</dbReference>
<feature type="compositionally biased region" description="Basic residues" evidence="9">
    <location>
        <begin position="602"/>
        <end position="612"/>
    </location>
</feature>
<dbReference type="Ensembl" id="ENSMMOT00000025626.1">
    <property type="protein sequence ID" value="ENSMMOP00000025204.1"/>
    <property type="gene ID" value="ENSMMOG00000019145.1"/>
</dbReference>
<evidence type="ECO:0000256" key="7">
    <source>
        <dbReference type="ARBA" id="ARBA00023306"/>
    </source>
</evidence>
<feature type="compositionally biased region" description="Basic and acidic residues" evidence="9">
    <location>
        <begin position="14"/>
        <end position="27"/>
    </location>
</feature>
<evidence type="ECO:0000256" key="5">
    <source>
        <dbReference type="ARBA" id="ARBA00022829"/>
    </source>
</evidence>
<dbReference type="GO" id="GO:0000775">
    <property type="term" value="C:chromosome, centromeric region"/>
    <property type="evidence" value="ECO:0007669"/>
    <property type="project" value="UniProtKB-SubCell"/>
</dbReference>
<reference evidence="11" key="1">
    <citation type="submission" date="2025-08" db="UniProtKB">
        <authorList>
            <consortium name="Ensembl"/>
        </authorList>
    </citation>
    <scope>IDENTIFICATION</scope>
</reference>
<dbReference type="Pfam" id="PF07557">
    <property type="entry name" value="Shugoshin_C"/>
    <property type="match status" value="1"/>
</dbReference>
<evidence type="ECO:0000256" key="2">
    <source>
        <dbReference type="ARBA" id="ARBA00010845"/>
    </source>
</evidence>
<evidence type="ECO:0000313" key="11">
    <source>
        <dbReference type="Ensembl" id="ENSMMOP00000025204.1"/>
    </source>
</evidence>
<feature type="compositionally biased region" description="Low complexity" evidence="9">
    <location>
        <begin position="236"/>
        <end position="249"/>
    </location>
</feature>
<comment type="similarity">
    <text evidence="2">Belongs to the shugoshin family.</text>
</comment>
<keyword evidence="4" id="KW-0132">Cell division</keyword>
<keyword evidence="8" id="KW-0137">Centromere</keyword>
<evidence type="ECO:0000313" key="12">
    <source>
        <dbReference type="Proteomes" id="UP000261620"/>
    </source>
</evidence>
<dbReference type="InterPro" id="IPR011515">
    <property type="entry name" value="Shugoshin_C"/>
</dbReference>
<dbReference type="GO" id="GO:0051301">
    <property type="term" value="P:cell division"/>
    <property type="evidence" value="ECO:0007669"/>
    <property type="project" value="UniProtKB-KW"/>
</dbReference>
<evidence type="ECO:0000256" key="9">
    <source>
        <dbReference type="SAM" id="MobiDB-lite"/>
    </source>
</evidence>
<dbReference type="InterPro" id="IPR038889">
    <property type="entry name" value="Shugoshin1/2"/>
</dbReference>
<dbReference type="OMA" id="FNNLCQF"/>
<evidence type="ECO:0000256" key="1">
    <source>
        <dbReference type="ARBA" id="ARBA00004584"/>
    </source>
</evidence>
<proteinExistence type="inferred from homology"/>
<dbReference type="Gene3D" id="1.20.5.730">
    <property type="entry name" value="Single helix bin"/>
    <property type="match status" value="1"/>
</dbReference>